<keyword evidence="4 6" id="KW-1133">Transmembrane helix</keyword>
<reference evidence="7 8" key="1">
    <citation type="submission" date="2014-11" db="EMBL/GenBank/DDBJ databases">
        <title>Genomics and ecophysiology of heterotrophic nitrogen fixing bacteria isolated from estuarine surface water.</title>
        <authorList>
            <person name="Bentzon-Tilia M."/>
            <person name="Severin I."/>
            <person name="Hansen L.H."/>
            <person name="Riemann L."/>
        </authorList>
    </citation>
    <scope>NUCLEOTIDE SEQUENCE [LARGE SCALE GENOMIC DNA]</scope>
    <source>
        <strain evidence="7 8">BAL361</strain>
    </source>
</reference>
<feature type="transmembrane region" description="Helical" evidence="6">
    <location>
        <begin position="6"/>
        <end position="29"/>
    </location>
</feature>
<feature type="transmembrane region" description="Helical" evidence="6">
    <location>
        <begin position="72"/>
        <end position="92"/>
    </location>
</feature>
<evidence type="ECO:0000313" key="7">
    <source>
        <dbReference type="EMBL" id="KIZ37316.1"/>
    </source>
</evidence>
<organism evidence="7 8">
    <name type="scientific">Stutzerimonas stutzeri</name>
    <name type="common">Pseudomonas stutzeri</name>
    <dbReference type="NCBI Taxonomy" id="316"/>
    <lineage>
        <taxon>Bacteria</taxon>
        <taxon>Pseudomonadati</taxon>
        <taxon>Pseudomonadota</taxon>
        <taxon>Gammaproteobacteria</taxon>
        <taxon>Pseudomonadales</taxon>
        <taxon>Pseudomonadaceae</taxon>
        <taxon>Stutzerimonas</taxon>
    </lineage>
</organism>
<evidence type="ECO:0000256" key="1">
    <source>
        <dbReference type="ARBA" id="ARBA00004651"/>
    </source>
</evidence>
<dbReference type="Proteomes" id="UP000032439">
    <property type="component" value="Unassembled WGS sequence"/>
</dbReference>
<evidence type="ECO:0000256" key="5">
    <source>
        <dbReference type="ARBA" id="ARBA00023136"/>
    </source>
</evidence>
<accession>A0A0D7E9N2</accession>
<proteinExistence type="predicted"/>
<feature type="transmembrane region" description="Helical" evidence="6">
    <location>
        <begin position="140"/>
        <end position="168"/>
    </location>
</feature>
<feature type="transmembrane region" description="Helical" evidence="6">
    <location>
        <begin position="180"/>
        <end position="198"/>
    </location>
</feature>
<name>A0A0D7E9N2_STUST</name>
<feature type="transmembrane region" description="Helical" evidence="6">
    <location>
        <begin position="41"/>
        <end position="66"/>
    </location>
</feature>
<sequence>MSDLGVLLPFLMFAIVMTGTPGPNNLMVLMSGARVGVLRTMPLVCGIALGIGLQLAIVGSGLGSAFEKIPGFHSALSVVGAAYILWLAWAIANSGPLQMQVDPKPPMGLISGAAFQWINPKAWALSISVAATYIPPENHFLNLCIAAVILAAISVPCVGVWALGGLTFRRWLGRPRIASAFNVSMAVILVVATMPAVLNLSI</sequence>
<evidence type="ECO:0000256" key="2">
    <source>
        <dbReference type="ARBA" id="ARBA00022475"/>
    </source>
</evidence>
<dbReference type="RefSeq" id="WP_044314443.1">
    <property type="nucleotide sequence ID" value="NZ_JBITTV010000019.1"/>
</dbReference>
<comment type="caution">
    <text evidence="7">The sequence shown here is derived from an EMBL/GenBank/DDBJ whole genome shotgun (WGS) entry which is preliminary data.</text>
</comment>
<dbReference type="PATRIC" id="fig|316.110.peg.3623"/>
<dbReference type="EMBL" id="JXXD01000044">
    <property type="protein sequence ID" value="KIZ37316.1"/>
    <property type="molecule type" value="Genomic_DNA"/>
</dbReference>
<keyword evidence="2" id="KW-1003">Cell membrane</keyword>
<evidence type="ECO:0000256" key="3">
    <source>
        <dbReference type="ARBA" id="ARBA00022692"/>
    </source>
</evidence>
<evidence type="ECO:0000313" key="8">
    <source>
        <dbReference type="Proteomes" id="UP000032439"/>
    </source>
</evidence>
<dbReference type="Pfam" id="PF01810">
    <property type="entry name" value="LysE"/>
    <property type="match status" value="1"/>
</dbReference>
<comment type="subcellular location">
    <subcellularLocation>
        <location evidence="1">Cell membrane</location>
        <topology evidence="1">Multi-pass membrane protein</topology>
    </subcellularLocation>
</comment>
<keyword evidence="5 6" id="KW-0472">Membrane</keyword>
<keyword evidence="3 6" id="KW-0812">Transmembrane</keyword>
<dbReference type="GO" id="GO:0033228">
    <property type="term" value="P:cysteine export across plasma membrane"/>
    <property type="evidence" value="ECO:0007669"/>
    <property type="project" value="TreeGrafter"/>
</dbReference>
<dbReference type="GO" id="GO:0005886">
    <property type="term" value="C:plasma membrane"/>
    <property type="evidence" value="ECO:0007669"/>
    <property type="project" value="UniProtKB-SubCell"/>
</dbReference>
<gene>
    <name evidence="7" type="ORF">LO50_06110</name>
</gene>
<dbReference type="InterPro" id="IPR001123">
    <property type="entry name" value="LeuE-type"/>
</dbReference>
<dbReference type="AlphaFoldDB" id="A0A0D7E9N2"/>
<protein>
    <submittedName>
        <fullName evidence="7">Lysine transporter LysE</fullName>
    </submittedName>
</protein>
<evidence type="ECO:0000256" key="4">
    <source>
        <dbReference type="ARBA" id="ARBA00022989"/>
    </source>
</evidence>
<dbReference type="GO" id="GO:0015171">
    <property type="term" value="F:amino acid transmembrane transporter activity"/>
    <property type="evidence" value="ECO:0007669"/>
    <property type="project" value="TreeGrafter"/>
</dbReference>
<dbReference type="PANTHER" id="PTHR30086:SF20">
    <property type="entry name" value="ARGININE EXPORTER PROTEIN ARGO-RELATED"/>
    <property type="match status" value="1"/>
</dbReference>
<dbReference type="PANTHER" id="PTHR30086">
    <property type="entry name" value="ARGININE EXPORTER PROTEIN ARGO"/>
    <property type="match status" value="1"/>
</dbReference>
<evidence type="ECO:0000256" key="6">
    <source>
        <dbReference type="SAM" id="Phobius"/>
    </source>
</evidence>